<keyword evidence="1" id="KW-0732">Signal</keyword>
<organism evidence="2 3">
    <name type="scientific">Candidatus Parabacteroides intestinipullorum</name>
    <dbReference type="NCBI Taxonomy" id="2838723"/>
    <lineage>
        <taxon>Bacteria</taxon>
        <taxon>Pseudomonadati</taxon>
        <taxon>Bacteroidota</taxon>
        <taxon>Bacteroidia</taxon>
        <taxon>Bacteroidales</taxon>
        <taxon>Tannerellaceae</taxon>
        <taxon>Parabacteroides</taxon>
    </lineage>
</organism>
<reference evidence="2" key="1">
    <citation type="journal article" date="2021" name="PeerJ">
        <title>Extensive microbial diversity within the chicken gut microbiome revealed by metagenomics and culture.</title>
        <authorList>
            <person name="Gilroy R."/>
            <person name="Ravi A."/>
            <person name="Getino M."/>
            <person name="Pursley I."/>
            <person name="Horton D.L."/>
            <person name="Alikhan N.F."/>
            <person name="Baker D."/>
            <person name="Gharbi K."/>
            <person name="Hall N."/>
            <person name="Watson M."/>
            <person name="Adriaenssens E.M."/>
            <person name="Foster-Nyarko E."/>
            <person name="Jarju S."/>
            <person name="Secka A."/>
            <person name="Antonio M."/>
            <person name="Oren A."/>
            <person name="Chaudhuri R.R."/>
            <person name="La Ragione R."/>
            <person name="Hildebrand F."/>
            <person name="Pallen M.J."/>
        </authorList>
    </citation>
    <scope>NUCLEOTIDE SEQUENCE</scope>
    <source>
        <strain evidence="2">ChiGjej6B6-14162</strain>
    </source>
</reference>
<evidence type="ECO:0000256" key="1">
    <source>
        <dbReference type="SAM" id="SignalP"/>
    </source>
</evidence>
<evidence type="ECO:0000313" key="3">
    <source>
        <dbReference type="Proteomes" id="UP000886740"/>
    </source>
</evidence>
<proteinExistence type="predicted"/>
<protein>
    <recommendedName>
        <fullName evidence="4">Lipoprotein</fullName>
    </recommendedName>
</protein>
<feature type="chain" id="PRO_5039109535" description="Lipoprotein" evidence="1">
    <location>
        <begin position="22"/>
        <end position="150"/>
    </location>
</feature>
<dbReference type="EMBL" id="DXEL01000018">
    <property type="protein sequence ID" value="HIX73784.1"/>
    <property type="molecule type" value="Genomic_DNA"/>
</dbReference>
<comment type="caution">
    <text evidence="2">The sequence shown here is derived from an EMBL/GenBank/DDBJ whole genome shotgun (WGS) entry which is preliminary data.</text>
</comment>
<dbReference type="AlphaFoldDB" id="A0A9D2BFW7"/>
<feature type="signal peptide" evidence="1">
    <location>
        <begin position="1"/>
        <end position="21"/>
    </location>
</feature>
<dbReference type="PROSITE" id="PS51257">
    <property type="entry name" value="PROKAR_LIPOPROTEIN"/>
    <property type="match status" value="1"/>
</dbReference>
<evidence type="ECO:0000313" key="2">
    <source>
        <dbReference type="EMBL" id="HIX73784.1"/>
    </source>
</evidence>
<gene>
    <name evidence="2" type="ORF">H9977_01850</name>
</gene>
<dbReference type="Proteomes" id="UP000886740">
    <property type="component" value="Unassembled WGS sequence"/>
</dbReference>
<name>A0A9D2BFW7_9BACT</name>
<accession>A0A9D2BFW7</accession>
<reference evidence="2" key="2">
    <citation type="submission" date="2021-04" db="EMBL/GenBank/DDBJ databases">
        <authorList>
            <person name="Gilroy R."/>
        </authorList>
    </citation>
    <scope>NUCLEOTIDE SEQUENCE</scope>
    <source>
        <strain evidence="2">ChiGjej6B6-14162</strain>
    </source>
</reference>
<sequence>MRHGDKALVALVAACALTACSASHETARQVASTDSLQVESRWRLATTTVPESRVELAIPVATLRSLPATGLADHQGQATARVRLRHDTLYVAATCDSLRRLVLEYEGQLRHAAALRESTKEKGDRRMGWPTWAVALAFIGGTVIGRTRLK</sequence>
<evidence type="ECO:0008006" key="4">
    <source>
        <dbReference type="Google" id="ProtNLM"/>
    </source>
</evidence>